<dbReference type="InParanoid" id="A0LTJ9"/>
<keyword evidence="9" id="KW-0472">Membrane</keyword>
<dbReference type="GO" id="GO:0005524">
    <property type="term" value="F:ATP binding"/>
    <property type="evidence" value="ECO:0007669"/>
    <property type="project" value="UniProtKB-KW"/>
</dbReference>
<organism evidence="12 13">
    <name type="scientific">Acidothermus cellulolyticus (strain ATCC 43068 / DSM 8971 / 11B)</name>
    <dbReference type="NCBI Taxonomy" id="351607"/>
    <lineage>
        <taxon>Bacteria</taxon>
        <taxon>Bacillati</taxon>
        <taxon>Actinomycetota</taxon>
        <taxon>Actinomycetes</taxon>
        <taxon>Acidothermales</taxon>
        <taxon>Acidothermaceae</taxon>
        <taxon>Acidothermus</taxon>
    </lineage>
</organism>
<sequence>MDTSVTDTLVGRLLDGRYLIEDRIARGGMATVYRARDMRLDRPVAVKVMHDVFATDPEFVARFIREAKAAAAFSHPNVVAVFDQGADGGHVYLVMEYVVGETLRDLLRRRGRLSPAEALGILQPVLAALSAAHASGLIHRDVKPENVLLARDGRVKVADFGLAQAVNRTASRTATLIGTVAYLAPEQVTRGVADARSDVYAAGIMLFEMLTGAPPYQGDSPLAVAYRHAHEDVPPPSSRVQSLPPAIDAVVLAATARDPDRRPADAHALLALVARARRELSTPDADGDAVTTLVPLSTETLVVAGAPRRRRRWRMFVALLVVLAVAAAAGAAGWWLAVGRYAVVPRLVGVSTTQATELAAKAHLRLHVAGETWSTTYPAGTIVDQRQRPESRVNRGTAIDVTVSKGRHLTTVPSFDPAQTSLADYEAALAHAGLSAGPVTQRYDDTVPAGNVIATNPAAGDQVDWNSSVAITISQGRQPIPVPDVRGQPADQAAATLQDAGFAVATSQAFSDTVPKGVVMSESPTPGGNGYRGDTVTLVVSQGPQLFPVPKVTSTLADPSTWITIDQARQILESAGFTVHVGKKGRFGIVTHQDPAPGSMEPKGFTVTIDAV</sequence>
<feature type="transmembrane region" description="Helical" evidence="9">
    <location>
        <begin position="316"/>
        <end position="337"/>
    </location>
</feature>
<dbReference type="AlphaFoldDB" id="A0LTJ9"/>
<dbReference type="HOGENOM" id="CLU_000288_135_2_11"/>
<dbReference type="PANTHER" id="PTHR43289">
    <property type="entry name" value="MITOGEN-ACTIVATED PROTEIN KINASE KINASE KINASE 20-RELATED"/>
    <property type="match status" value="1"/>
</dbReference>
<dbReference type="eggNOG" id="COG0515">
    <property type="taxonomic scope" value="Bacteria"/>
</dbReference>
<evidence type="ECO:0000259" key="11">
    <source>
        <dbReference type="PROSITE" id="PS51178"/>
    </source>
</evidence>
<feature type="domain" description="PASTA" evidence="11">
    <location>
        <begin position="402"/>
        <end position="475"/>
    </location>
</feature>
<dbReference type="Pfam" id="PF03793">
    <property type="entry name" value="PASTA"/>
    <property type="match status" value="4"/>
</dbReference>
<dbReference type="FunFam" id="1.10.510.10:FF:000021">
    <property type="entry name" value="Serine/threonine protein kinase"/>
    <property type="match status" value="1"/>
</dbReference>
<dbReference type="PANTHER" id="PTHR43289:SF34">
    <property type="entry name" value="SERINE_THREONINE-PROTEIN KINASE YBDM-RELATED"/>
    <property type="match status" value="1"/>
</dbReference>
<keyword evidence="13" id="KW-1185">Reference proteome</keyword>
<dbReference type="InterPro" id="IPR000719">
    <property type="entry name" value="Prot_kinase_dom"/>
</dbReference>
<dbReference type="InterPro" id="IPR011009">
    <property type="entry name" value="Kinase-like_dom_sf"/>
</dbReference>
<dbReference type="OrthoDB" id="9762169at2"/>
<dbReference type="RefSeq" id="WP_011719822.1">
    <property type="nucleotide sequence ID" value="NC_008578.1"/>
</dbReference>
<dbReference type="SMART" id="SM00740">
    <property type="entry name" value="PASTA"/>
    <property type="match status" value="4"/>
</dbReference>
<dbReference type="CDD" id="cd14014">
    <property type="entry name" value="STKc_PknB_like"/>
    <property type="match status" value="1"/>
</dbReference>
<evidence type="ECO:0000313" key="13">
    <source>
        <dbReference type="Proteomes" id="UP000008221"/>
    </source>
</evidence>
<comment type="catalytic activity">
    <reaction evidence="8">
        <text>L-seryl-[protein] + ATP = O-phospho-L-seryl-[protein] + ADP + H(+)</text>
        <dbReference type="Rhea" id="RHEA:17989"/>
        <dbReference type="Rhea" id="RHEA-COMP:9863"/>
        <dbReference type="Rhea" id="RHEA-COMP:11604"/>
        <dbReference type="ChEBI" id="CHEBI:15378"/>
        <dbReference type="ChEBI" id="CHEBI:29999"/>
        <dbReference type="ChEBI" id="CHEBI:30616"/>
        <dbReference type="ChEBI" id="CHEBI:83421"/>
        <dbReference type="ChEBI" id="CHEBI:456216"/>
        <dbReference type="EC" id="2.7.11.1"/>
    </reaction>
</comment>
<keyword evidence="3" id="KW-0808">Transferase</keyword>
<evidence type="ECO:0000256" key="7">
    <source>
        <dbReference type="ARBA" id="ARBA00047899"/>
    </source>
</evidence>
<dbReference type="SMART" id="SM00220">
    <property type="entry name" value="S_TKc"/>
    <property type="match status" value="1"/>
</dbReference>
<keyword evidence="9" id="KW-0812">Transmembrane</keyword>
<evidence type="ECO:0000256" key="6">
    <source>
        <dbReference type="ARBA" id="ARBA00022840"/>
    </source>
</evidence>
<dbReference type="PROSITE" id="PS51178">
    <property type="entry name" value="PASTA"/>
    <property type="match status" value="3"/>
</dbReference>
<evidence type="ECO:0000259" key="10">
    <source>
        <dbReference type="PROSITE" id="PS50011"/>
    </source>
</evidence>
<evidence type="ECO:0000256" key="5">
    <source>
        <dbReference type="ARBA" id="ARBA00022777"/>
    </source>
</evidence>
<keyword evidence="2 12" id="KW-0723">Serine/threonine-protein kinase</keyword>
<dbReference type="InterPro" id="IPR008271">
    <property type="entry name" value="Ser/Thr_kinase_AS"/>
</dbReference>
<feature type="domain" description="Protein kinase" evidence="10">
    <location>
        <begin position="18"/>
        <end position="273"/>
    </location>
</feature>
<evidence type="ECO:0000256" key="4">
    <source>
        <dbReference type="ARBA" id="ARBA00022741"/>
    </source>
</evidence>
<dbReference type="Gene3D" id="3.30.200.20">
    <property type="entry name" value="Phosphorylase Kinase, domain 1"/>
    <property type="match status" value="1"/>
</dbReference>
<dbReference type="FunFam" id="3.30.200.20:FF:000035">
    <property type="entry name" value="Serine/threonine protein kinase Stk1"/>
    <property type="match status" value="1"/>
</dbReference>
<keyword evidence="4" id="KW-0547">Nucleotide-binding</keyword>
<keyword evidence="5 12" id="KW-0418">Kinase</keyword>
<dbReference type="STRING" id="351607.Acel_0986"/>
<dbReference type="PROSITE" id="PS50011">
    <property type="entry name" value="PROTEIN_KINASE_DOM"/>
    <property type="match status" value="1"/>
</dbReference>
<dbReference type="PROSITE" id="PS00108">
    <property type="entry name" value="PROTEIN_KINASE_ST"/>
    <property type="match status" value="1"/>
</dbReference>
<protein>
    <recommendedName>
        <fullName evidence="1">non-specific serine/threonine protein kinase</fullName>
        <ecNumber evidence="1">2.7.11.1</ecNumber>
    </recommendedName>
</protein>
<evidence type="ECO:0000256" key="9">
    <source>
        <dbReference type="SAM" id="Phobius"/>
    </source>
</evidence>
<evidence type="ECO:0000256" key="8">
    <source>
        <dbReference type="ARBA" id="ARBA00048679"/>
    </source>
</evidence>
<proteinExistence type="predicted"/>
<dbReference type="GO" id="GO:0045717">
    <property type="term" value="P:negative regulation of fatty acid biosynthetic process"/>
    <property type="evidence" value="ECO:0007669"/>
    <property type="project" value="UniProtKB-ARBA"/>
</dbReference>
<reference evidence="12 13" key="1">
    <citation type="journal article" date="2009" name="Genome Res.">
        <title>Complete genome of the cellulolytic thermophile Acidothermus cellulolyticus 11B provides insights into its ecophysiological and evolutionary adaptations.</title>
        <authorList>
            <person name="Barabote R.D."/>
            <person name="Xie G."/>
            <person name="Leu D.H."/>
            <person name="Normand P."/>
            <person name="Necsulea A."/>
            <person name="Daubin V."/>
            <person name="Medigue C."/>
            <person name="Adney W.S."/>
            <person name="Xu X.C."/>
            <person name="Lapidus A."/>
            <person name="Parales R.E."/>
            <person name="Detter C."/>
            <person name="Pujic P."/>
            <person name="Bruce D."/>
            <person name="Lavire C."/>
            <person name="Challacombe J.F."/>
            <person name="Brettin T.S."/>
            <person name="Berry A.M."/>
        </authorList>
    </citation>
    <scope>NUCLEOTIDE SEQUENCE [LARGE SCALE GENOMIC DNA]</scope>
    <source>
        <strain evidence="13">ATCC 43068 / DSM 8971 / 11B</strain>
    </source>
</reference>
<accession>A0LTJ9</accession>
<comment type="catalytic activity">
    <reaction evidence="7">
        <text>L-threonyl-[protein] + ATP = O-phospho-L-threonyl-[protein] + ADP + H(+)</text>
        <dbReference type="Rhea" id="RHEA:46608"/>
        <dbReference type="Rhea" id="RHEA-COMP:11060"/>
        <dbReference type="Rhea" id="RHEA-COMP:11605"/>
        <dbReference type="ChEBI" id="CHEBI:15378"/>
        <dbReference type="ChEBI" id="CHEBI:30013"/>
        <dbReference type="ChEBI" id="CHEBI:30616"/>
        <dbReference type="ChEBI" id="CHEBI:61977"/>
        <dbReference type="ChEBI" id="CHEBI:456216"/>
        <dbReference type="EC" id="2.7.11.1"/>
    </reaction>
</comment>
<dbReference type="CDD" id="cd06577">
    <property type="entry name" value="PASTA_pknB"/>
    <property type="match status" value="4"/>
</dbReference>
<evidence type="ECO:0000256" key="2">
    <source>
        <dbReference type="ARBA" id="ARBA00022527"/>
    </source>
</evidence>
<keyword evidence="6" id="KW-0067">ATP-binding</keyword>
<dbReference type="Gene3D" id="3.30.10.20">
    <property type="match status" value="4"/>
</dbReference>
<keyword evidence="9" id="KW-1133">Transmembrane helix</keyword>
<feature type="domain" description="PASTA" evidence="11">
    <location>
        <begin position="543"/>
        <end position="612"/>
    </location>
</feature>
<dbReference type="SUPFAM" id="SSF56112">
    <property type="entry name" value="Protein kinase-like (PK-like)"/>
    <property type="match status" value="1"/>
</dbReference>
<name>A0LTJ9_ACIC1</name>
<dbReference type="Gene3D" id="1.10.510.10">
    <property type="entry name" value="Transferase(Phosphotransferase) domain 1"/>
    <property type="match status" value="1"/>
</dbReference>
<dbReference type="EC" id="2.7.11.1" evidence="1"/>
<dbReference type="KEGG" id="ace:Acel_0986"/>
<dbReference type="eggNOG" id="COG2815">
    <property type="taxonomic scope" value="Bacteria"/>
</dbReference>
<evidence type="ECO:0000256" key="3">
    <source>
        <dbReference type="ARBA" id="ARBA00022679"/>
    </source>
</evidence>
<gene>
    <name evidence="12" type="ordered locus">Acel_0986</name>
</gene>
<evidence type="ECO:0000256" key="1">
    <source>
        <dbReference type="ARBA" id="ARBA00012513"/>
    </source>
</evidence>
<dbReference type="Proteomes" id="UP000008221">
    <property type="component" value="Chromosome"/>
</dbReference>
<dbReference type="Pfam" id="PF00069">
    <property type="entry name" value="Pkinase"/>
    <property type="match status" value="1"/>
</dbReference>
<feature type="domain" description="PASTA" evidence="11">
    <location>
        <begin position="476"/>
        <end position="542"/>
    </location>
</feature>
<dbReference type="EMBL" id="CP000481">
    <property type="protein sequence ID" value="ABK52759.1"/>
    <property type="molecule type" value="Genomic_DNA"/>
</dbReference>
<dbReference type="GO" id="GO:0004674">
    <property type="term" value="F:protein serine/threonine kinase activity"/>
    <property type="evidence" value="ECO:0007669"/>
    <property type="project" value="UniProtKB-KW"/>
</dbReference>
<dbReference type="InterPro" id="IPR005543">
    <property type="entry name" value="PASTA_dom"/>
</dbReference>
<evidence type="ECO:0000313" key="12">
    <source>
        <dbReference type="EMBL" id="ABK52759.1"/>
    </source>
</evidence>